<comment type="caution">
    <text evidence="8">The sequence shown here is derived from an EMBL/GenBank/DDBJ whole genome shotgun (WGS) entry which is preliminary data.</text>
</comment>
<keyword evidence="10" id="KW-1185">Reference proteome</keyword>
<comment type="subcellular location">
    <subcellularLocation>
        <location evidence="1">Cell envelope</location>
    </subcellularLocation>
</comment>
<dbReference type="PROSITE" id="PS50983">
    <property type="entry name" value="FE_B12_PBP"/>
    <property type="match status" value="1"/>
</dbReference>
<feature type="chain" id="PRO_5039518457" evidence="5">
    <location>
        <begin position="23"/>
        <end position="324"/>
    </location>
</feature>
<dbReference type="GO" id="GO:1901678">
    <property type="term" value="P:iron coordination entity transport"/>
    <property type="evidence" value="ECO:0007669"/>
    <property type="project" value="UniProtKB-ARBA"/>
</dbReference>
<accession>A0A0K9Z1L0</accession>
<dbReference type="PANTHER" id="PTHR30532">
    <property type="entry name" value="IRON III DICITRATE-BINDING PERIPLASMIC PROTEIN"/>
    <property type="match status" value="1"/>
</dbReference>
<keyword evidence="4 5" id="KW-0732">Signal</keyword>
<reference evidence="7 10" key="3">
    <citation type="submission" date="2019-06" db="EMBL/GenBank/DDBJ databases">
        <title>Whole genome shotgun sequence of Brevibacillus reuszeri NBRC 15719.</title>
        <authorList>
            <person name="Hosoyama A."/>
            <person name="Uohara A."/>
            <person name="Ohji S."/>
            <person name="Ichikawa N."/>
        </authorList>
    </citation>
    <scope>NUCLEOTIDE SEQUENCE [LARGE SCALE GENOMIC DNA]</scope>
    <source>
        <strain evidence="7 10">NBRC 15719</strain>
    </source>
</reference>
<dbReference type="Pfam" id="PF01497">
    <property type="entry name" value="Peripla_BP_2"/>
    <property type="match status" value="1"/>
</dbReference>
<dbReference type="Proteomes" id="UP000036834">
    <property type="component" value="Unassembled WGS sequence"/>
</dbReference>
<dbReference type="InterPro" id="IPR051313">
    <property type="entry name" value="Bact_iron-sidero_bind"/>
</dbReference>
<gene>
    <name evidence="8" type="ORF">ADS79_00230</name>
    <name evidence="7" type="ORF">BRE01_56370</name>
</gene>
<dbReference type="InterPro" id="IPR002491">
    <property type="entry name" value="ABC_transptr_periplasmic_BD"/>
</dbReference>
<dbReference type="EMBL" id="LGIQ01000001">
    <property type="protein sequence ID" value="KNB74787.1"/>
    <property type="molecule type" value="Genomic_DNA"/>
</dbReference>
<feature type="domain" description="Fe/B12 periplasmic-binding" evidence="6">
    <location>
        <begin position="60"/>
        <end position="324"/>
    </location>
</feature>
<comment type="similarity">
    <text evidence="2">Belongs to the bacterial solute-binding protein 8 family.</text>
</comment>
<feature type="signal peptide" evidence="5">
    <location>
        <begin position="1"/>
        <end position="22"/>
    </location>
</feature>
<dbReference type="STRING" id="54915.ADS79_00230"/>
<dbReference type="SUPFAM" id="SSF53807">
    <property type="entry name" value="Helical backbone' metal receptor"/>
    <property type="match status" value="1"/>
</dbReference>
<dbReference type="PATRIC" id="fig|54915.3.peg.52"/>
<dbReference type="Gene3D" id="3.40.50.1980">
    <property type="entry name" value="Nitrogenase molybdenum iron protein domain"/>
    <property type="match status" value="2"/>
</dbReference>
<keyword evidence="3" id="KW-0813">Transport</keyword>
<dbReference type="Proteomes" id="UP000319578">
    <property type="component" value="Unassembled WGS sequence"/>
</dbReference>
<dbReference type="RefSeq" id="WP_049736411.1">
    <property type="nucleotide sequence ID" value="NZ_BJON01000024.1"/>
</dbReference>
<evidence type="ECO:0000313" key="7">
    <source>
        <dbReference type="EMBL" id="GED71935.1"/>
    </source>
</evidence>
<evidence type="ECO:0000259" key="6">
    <source>
        <dbReference type="PROSITE" id="PS50983"/>
    </source>
</evidence>
<evidence type="ECO:0000256" key="3">
    <source>
        <dbReference type="ARBA" id="ARBA00022448"/>
    </source>
</evidence>
<dbReference type="PANTHER" id="PTHR30532:SF29">
    <property type="entry name" value="FE(3+) DICITRATE-BINDING PERIPLASMIC PROTEIN"/>
    <property type="match status" value="1"/>
</dbReference>
<evidence type="ECO:0000256" key="1">
    <source>
        <dbReference type="ARBA" id="ARBA00004196"/>
    </source>
</evidence>
<evidence type="ECO:0000256" key="4">
    <source>
        <dbReference type="ARBA" id="ARBA00022729"/>
    </source>
</evidence>
<evidence type="ECO:0000313" key="8">
    <source>
        <dbReference type="EMBL" id="KNB74787.1"/>
    </source>
</evidence>
<organism evidence="8 9">
    <name type="scientific">Brevibacillus reuszeri</name>
    <dbReference type="NCBI Taxonomy" id="54915"/>
    <lineage>
        <taxon>Bacteria</taxon>
        <taxon>Bacillati</taxon>
        <taxon>Bacillota</taxon>
        <taxon>Bacilli</taxon>
        <taxon>Bacillales</taxon>
        <taxon>Paenibacillaceae</taxon>
        <taxon>Brevibacillus</taxon>
    </lineage>
</organism>
<dbReference type="OrthoDB" id="63946at2"/>
<reference evidence="9" key="1">
    <citation type="submission" date="2015-07" db="EMBL/GenBank/DDBJ databases">
        <title>Genome sequencing project for genomic taxonomy and phylogenomics of Bacillus-like bacteria.</title>
        <authorList>
            <person name="Liu B."/>
            <person name="Wang J."/>
            <person name="Zhu Y."/>
            <person name="Liu G."/>
            <person name="Chen Q."/>
            <person name="Chen Z."/>
            <person name="Lan J."/>
            <person name="Che J."/>
            <person name="Ge C."/>
            <person name="Shi H."/>
            <person name="Pan Z."/>
            <person name="Liu X."/>
        </authorList>
    </citation>
    <scope>NUCLEOTIDE SEQUENCE [LARGE SCALE GENOMIC DNA]</scope>
    <source>
        <strain evidence="9">DSM 9887</strain>
    </source>
</reference>
<evidence type="ECO:0000313" key="9">
    <source>
        <dbReference type="Proteomes" id="UP000036834"/>
    </source>
</evidence>
<sequence>MSKRLIMLLGCTLLAIALVACSNSATSEKEESSAGEIQTAATRVVKDTFGDVTIPASPKNIIVTNSSYAEYLIEIGVTPQIVLFVPLLEPEYRTPYFEKHGVKIIFSEQYQFNYEQMLSLSPDLIVAQGEGLEAKTYEDLSKIAPTIAVSAGPGMEEAIPKLAEIFNKTEEANQVLSAFGEKAAKAKEKIHQAIGDKTVLVLRVEPTRYRYLGSQAGNVSTLFYQTLGLKIPEIFKDTKEWFTPFSLEILPDIKPDYIFVEKRMMENYDSSESLKELEENSLWKNMDAVKNNRVFPLKTNDYIQGQGPIGSSMLIDYLVEKLVP</sequence>
<dbReference type="EMBL" id="BJON01000024">
    <property type="protein sequence ID" value="GED71935.1"/>
    <property type="molecule type" value="Genomic_DNA"/>
</dbReference>
<proteinExistence type="inferred from homology"/>
<evidence type="ECO:0000256" key="5">
    <source>
        <dbReference type="SAM" id="SignalP"/>
    </source>
</evidence>
<evidence type="ECO:0000313" key="10">
    <source>
        <dbReference type="Proteomes" id="UP000319578"/>
    </source>
</evidence>
<reference evidence="8" key="2">
    <citation type="submission" date="2015-07" db="EMBL/GenBank/DDBJ databases">
        <title>MeaNS - Measles Nucleotide Surveillance Program.</title>
        <authorList>
            <person name="Tran T."/>
            <person name="Druce J."/>
        </authorList>
    </citation>
    <scope>NUCLEOTIDE SEQUENCE</scope>
    <source>
        <strain evidence="8">DSM 9887</strain>
    </source>
</reference>
<name>A0A0K9Z1L0_9BACL</name>
<protein>
    <submittedName>
        <fullName evidence="7">Iron-uptake system-binding protein</fullName>
    </submittedName>
</protein>
<dbReference type="AlphaFoldDB" id="A0A0K9Z1L0"/>
<dbReference type="PROSITE" id="PS51257">
    <property type="entry name" value="PROKAR_LIPOPROTEIN"/>
    <property type="match status" value="1"/>
</dbReference>
<dbReference type="GO" id="GO:0030288">
    <property type="term" value="C:outer membrane-bounded periplasmic space"/>
    <property type="evidence" value="ECO:0007669"/>
    <property type="project" value="TreeGrafter"/>
</dbReference>
<evidence type="ECO:0000256" key="2">
    <source>
        <dbReference type="ARBA" id="ARBA00008814"/>
    </source>
</evidence>